<reference evidence="2 3" key="1">
    <citation type="journal article" date="2014" name="Mol. Plant">
        <title>Chromosome Scale Genome Assembly and Transcriptome Profiling of Nannochloropsis gaditana in Nitrogen Depletion.</title>
        <authorList>
            <person name="Corteggiani Carpinelli E."/>
            <person name="Telatin A."/>
            <person name="Vitulo N."/>
            <person name="Forcato C."/>
            <person name="D'Angelo M."/>
            <person name="Schiavon R."/>
            <person name="Vezzi A."/>
            <person name="Giacometti G.M."/>
            <person name="Morosinotto T."/>
            <person name="Valle G."/>
        </authorList>
    </citation>
    <scope>NUCLEOTIDE SEQUENCE [LARGE SCALE GENOMIC DNA]</scope>
    <source>
        <strain evidence="2 3">B-31</strain>
    </source>
</reference>
<sequence length="183" mass="19544">MELRVSWGFWCRVDSVIRLRRHFSSPSWACPGSFATLVVFEPGSVRHRQIRLGSSLSVPLVERDTIMASFPPSNRRATPARVMVVIFSSVLILLAGPVGDAWRMPSIAPGQSTGVAKTSRWAGFLGNFARRSPSISTSPSLPPSLPASSLGPLSAATMAPPSTLSPAAQKKKDAVAAYVKSRG</sequence>
<keyword evidence="3" id="KW-1185">Reference proteome</keyword>
<dbReference type="EMBL" id="AZIL01000404">
    <property type="protein sequence ID" value="EWM27789.1"/>
    <property type="molecule type" value="Genomic_DNA"/>
</dbReference>
<comment type="caution">
    <text evidence="2">The sequence shown here is derived from an EMBL/GenBank/DDBJ whole genome shotgun (WGS) entry which is preliminary data.</text>
</comment>
<feature type="region of interest" description="Disordered" evidence="1">
    <location>
        <begin position="135"/>
        <end position="169"/>
    </location>
</feature>
<organism evidence="2 3">
    <name type="scientific">Nannochloropsis gaditana</name>
    <dbReference type="NCBI Taxonomy" id="72520"/>
    <lineage>
        <taxon>Eukaryota</taxon>
        <taxon>Sar</taxon>
        <taxon>Stramenopiles</taxon>
        <taxon>Ochrophyta</taxon>
        <taxon>Eustigmatophyceae</taxon>
        <taxon>Eustigmatales</taxon>
        <taxon>Monodopsidaceae</taxon>
        <taxon>Nannochloropsis</taxon>
    </lineage>
</organism>
<protein>
    <submittedName>
        <fullName evidence="2">Uncharacterized protein</fullName>
    </submittedName>
</protein>
<feature type="non-terminal residue" evidence="2">
    <location>
        <position position="183"/>
    </location>
</feature>
<evidence type="ECO:0000313" key="3">
    <source>
        <dbReference type="Proteomes" id="UP000019335"/>
    </source>
</evidence>
<dbReference type="OrthoDB" id="10456339at2759"/>
<evidence type="ECO:0000313" key="2">
    <source>
        <dbReference type="EMBL" id="EWM27789.1"/>
    </source>
</evidence>
<accession>W7U4W1</accession>
<proteinExistence type="predicted"/>
<dbReference type="AlphaFoldDB" id="W7U4W1"/>
<dbReference type="Proteomes" id="UP000019335">
    <property type="component" value="Chromosome 6"/>
</dbReference>
<evidence type="ECO:0000256" key="1">
    <source>
        <dbReference type="SAM" id="MobiDB-lite"/>
    </source>
</evidence>
<name>W7U4W1_9STRA</name>
<gene>
    <name evidence="2" type="ORF">Naga_101491g2</name>
</gene>